<comment type="caution">
    <text evidence="11">The sequence shown here is derived from an EMBL/GenBank/DDBJ whole genome shotgun (WGS) entry which is preliminary data.</text>
</comment>
<keyword evidence="6 8" id="KW-0443">Lipid metabolism</keyword>
<evidence type="ECO:0000256" key="6">
    <source>
        <dbReference type="ARBA" id="ARBA00023098"/>
    </source>
</evidence>
<evidence type="ECO:0000259" key="10">
    <source>
        <dbReference type="Pfam" id="PF01648"/>
    </source>
</evidence>
<evidence type="ECO:0000256" key="3">
    <source>
        <dbReference type="ARBA" id="ARBA00022723"/>
    </source>
</evidence>
<comment type="similarity">
    <text evidence="8">Belongs to the P-Pant transferase superfamily. AcpS family.</text>
</comment>
<dbReference type="NCBIfam" id="TIGR00556">
    <property type="entry name" value="pantethn_trn"/>
    <property type="match status" value="1"/>
</dbReference>
<comment type="subcellular location">
    <subcellularLocation>
        <location evidence="8">Cytoplasm</location>
    </subcellularLocation>
</comment>
<evidence type="ECO:0000256" key="2">
    <source>
        <dbReference type="ARBA" id="ARBA00022679"/>
    </source>
</evidence>
<dbReference type="NCBIfam" id="NF000832">
    <property type="entry name" value="PRK00070.3-2"/>
    <property type="match status" value="1"/>
</dbReference>
<evidence type="ECO:0000256" key="4">
    <source>
        <dbReference type="ARBA" id="ARBA00022832"/>
    </source>
</evidence>
<dbReference type="EC" id="2.7.8.7" evidence="8"/>
<evidence type="ECO:0000256" key="8">
    <source>
        <dbReference type="HAMAP-Rule" id="MF_00101"/>
    </source>
</evidence>
<evidence type="ECO:0000256" key="7">
    <source>
        <dbReference type="ARBA" id="ARBA00023160"/>
    </source>
</evidence>
<keyword evidence="12" id="KW-1185">Reference proteome</keyword>
<reference evidence="11 12" key="1">
    <citation type="submission" date="2020-10" db="EMBL/GenBank/DDBJ databases">
        <title>Draft genome and description of Brachybacterium epidermidis sp nov.</title>
        <authorList>
            <person name="Boxberger M."/>
            <person name="La Scola B."/>
        </authorList>
    </citation>
    <scope>NUCLEOTIDE SEQUENCE [LARGE SCALE GENOMIC DNA]</scope>
    <source>
        <strain evidence="11 12">Marseille-Q2903</strain>
    </source>
</reference>
<dbReference type="Pfam" id="PF01648">
    <property type="entry name" value="ACPS"/>
    <property type="match status" value="1"/>
</dbReference>
<gene>
    <name evidence="8" type="primary">acpS</name>
    <name evidence="11" type="ORF">IOE58_00615</name>
</gene>
<comment type="catalytic activity">
    <reaction evidence="8">
        <text>apo-[ACP] + CoA = holo-[ACP] + adenosine 3',5'-bisphosphate + H(+)</text>
        <dbReference type="Rhea" id="RHEA:12068"/>
        <dbReference type="Rhea" id="RHEA-COMP:9685"/>
        <dbReference type="Rhea" id="RHEA-COMP:9690"/>
        <dbReference type="ChEBI" id="CHEBI:15378"/>
        <dbReference type="ChEBI" id="CHEBI:29999"/>
        <dbReference type="ChEBI" id="CHEBI:57287"/>
        <dbReference type="ChEBI" id="CHEBI:58343"/>
        <dbReference type="ChEBI" id="CHEBI:64479"/>
        <dbReference type="EC" id="2.7.8.7"/>
    </reaction>
</comment>
<feature type="binding site" evidence="8">
    <location>
        <position position="36"/>
    </location>
    <ligand>
        <name>Mg(2+)</name>
        <dbReference type="ChEBI" id="CHEBI:18420"/>
    </ligand>
</feature>
<dbReference type="Gene3D" id="3.90.470.20">
    <property type="entry name" value="4'-phosphopantetheinyl transferase domain"/>
    <property type="match status" value="1"/>
</dbReference>
<keyword evidence="7 8" id="KW-0275">Fatty acid biosynthesis</keyword>
<accession>A0ABR9VY21</accession>
<dbReference type="Proteomes" id="UP000644727">
    <property type="component" value="Unassembled WGS sequence"/>
</dbReference>
<evidence type="ECO:0000313" key="12">
    <source>
        <dbReference type="Proteomes" id="UP000644727"/>
    </source>
</evidence>
<comment type="function">
    <text evidence="8">Transfers the 4'-phosphopantetheine moiety from coenzyme A to a Ser of acyl-carrier-protein.</text>
</comment>
<dbReference type="InterPro" id="IPR037143">
    <property type="entry name" value="4-PPantetheinyl_Trfase_dom_sf"/>
</dbReference>
<dbReference type="HAMAP" id="MF_00101">
    <property type="entry name" value="AcpS"/>
    <property type="match status" value="1"/>
</dbReference>
<feature type="region of interest" description="Disordered" evidence="9">
    <location>
        <begin position="1"/>
        <end position="23"/>
    </location>
</feature>
<proteinExistence type="inferred from homology"/>
<keyword evidence="2 8" id="KW-0808">Transferase</keyword>
<evidence type="ECO:0000256" key="9">
    <source>
        <dbReference type="SAM" id="MobiDB-lite"/>
    </source>
</evidence>
<sequence length="169" mass="17374">MSAGPAGRVEPAETAGGSPRAFAPREDGTVVGVGIDVVDVPRLDAAFVRTPALLTRLLTPSEREMSAASRAARVAAKEAVGKALGSPGDFSWHDVTVRRNGARKPYLVLEGATLRAAERLGVGHLHLSLSHDGSIATAIVVAERESDPPADHRTGTSPSSRPTGAEAGA</sequence>
<evidence type="ECO:0000256" key="1">
    <source>
        <dbReference type="ARBA" id="ARBA00022516"/>
    </source>
</evidence>
<keyword evidence="3 8" id="KW-0479">Metal-binding</keyword>
<keyword evidence="8" id="KW-0963">Cytoplasm</keyword>
<keyword evidence="4 8" id="KW-0276">Fatty acid metabolism</keyword>
<protein>
    <recommendedName>
        <fullName evidence="8">Holo-[acyl-carrier-protein] synthase</fullName>
        <shortName evidence="8">Holo-ACP synthase</shortName>
        <ecNumber evidence="8">2.7.8.7</ecNumber>
    </recommendedName>
    <alternativeName>
        <fullName evidence="8">4'-phosphopantetheinyl transferase AcpS</fullName>
    </alternativeName>
</protein>
<evidence type="ECO:0000313" key="11">
    <source>
        <dbReference type="EMBL" id="MBE9402768.1"/>
    </source>
</evidence>
<name>A0ABR9VY21_9MICO</name>
<keyword evidence="5 8" id="KW-0460">Magnesium</keyword>
<evidence type="ECO:0000256" key="5">
    <source>
        <dbReference type="ARBA" id="ARBA00022842"/>
    </source>
</evidence>
<comment type="cofactor">
    <cofactor evidence="8">
        <name>Mg(2+)</name>
        <dbReference type="ChEBI" id="CHEBI:18420"/>
    </cofactor>
</comment>
<feature type="region of interest" description="Disordered" evidence="9">
    <location>
        <begin position="144"/>
        <end position="169"/>
    </location>
</feature>
<dbReference type="SUPFAM" id="SSF56214">
    <property type="entry name" value="4'-phosphopantetheinyl transferase"/>
    <property type="match status" value="1"/>
</dbReference>
<feature type="domain" description="4'-phosphopantetheinyl transferase" evidence="10">
    <location>
        <begin position="32"/>
        <end position="131"/>
    </location>
</feature>
<dbReference type="GO" id="GO:0008897">
    <property type="term" value="F:holo-[acyl-carrier-protein] synthase activity"/>
    <property type="evidence" value="ECO:0007669"/>
    <property type="project" value="UniProtKB-EC"/>
</dbReference>
<dbReference type="InterPro" id="IPR004568">
    <property type="entry name" value="Ppantetheine-prot_Trfase_dom"/>
</dbReference>
<dbReference type="EMBL" id="JADEYR010000001">
    <property type="protein sequence ID" value="MBE9402768.1"/>
    <property type="molecule type" value="Genomic_DNA"/>
</dbReference>
<organism evidence="11 12">
    <name type="scientific">Brachybacterium epidermidis</name>
    <dbReference type="NCBI Taxonomy" id="2781983"/>
    <lineage>
        <taxon>Bacteria</taxon>
        <taxon>Bacillati</taxon>
        <taxon>Actinomycetota</taxon>
        <taxon>Actinomycetes</taxon>
        <taxon>Micrococcales</taxon>
        <taxon>Dermabacteraceae</taxon>
        <taxon>Brachybacterium</taxon>
    </lineage>
</organism>
<feature type="binding site" evidence="8">
    <location>
        <position position="78"/>
    </location>
    <ligand>
        <name>Mg(2+)</name>
        <dbReference type="ChEBI" id="CHEBI:18420"/>
    </ligand>
</feature>
<dbReference type="InterPro" id="IPR008278">
    <property type="entry name" value="4-PPantetheinyl_Trfase_dom"/>
</dbReference>
<feature type="compositionally biased region" description="Basic and acidic residues" evidence="9">
    <location>
        <begin position="144"/>
        <end position="154"/>
    </location>
</feature>
<keyword evidence="1 8" id="KW-0444">Lipid biosynthesis</keyword>
<dbReference type="InterPro" id="IPR002582">
    <property type="entry name" value="ACPS"/>
</dbReference>